<dbReference type="PROSITE" id="PS51733">
    <property type="entry name" value="BPL_LPL_CATALYTIC"/>
    <property type="match status" value="1"/>
</dbReference>
<keyword evidence="10" id="KW-1185">Reference proteome</keyword>
<dbReference type="InterPro" id="IPR004143">
    <property type="entry name" value="BPL_LPL_catalytic"/>
</dbReference>
<dbReference type="PANTHER" id="PTHR10993">
    <property type="entry name" value="OCTANOYLTRANSFERASE"/>
    <property type="match status" value="1"/>
</dbReference>
<evidence type="ECO:0000256" key="5">
    <source>
        <dbReference type="HAMAP-Rule" id="MF_00013"/>
    </source>
</evidence>
<dbReference type="PROSITE" id="PS01313">
    <property type="entry name" value="LIPB"/>
    <property type="match status" value="1"/>
</dbReference>
<evidence type="ECO:0000256" key="2">
    <source>
        <dbReference type="ARBA" id="ARBA00022679"/>
    </source>
</evidence>
<feature type="binding site" evidence="5">
    <location>
        <begin position="154"/>
        <end position="156"/>
    </location>
    <ligand>
        <name>substrate</name>
    </ligand>
</feature>
<comment type="caution">
    <text evidence="9">The sequence shown here is derived from an EMBL/GenBank/DDBJ whole genome shotgun (WGS) entry which is preliminary data.</text>
</comment>
<feature type="binding site" evidence="5">
    <location>
        <begin position="167"/>
        <end position="169"/>
    </location>
    <ligand>
        <name>substrate</name>
    </ligand>
</feature>
<evidence type="ECO:0000256" key="6">
    <source>
        <dbReference type="PIRNR" id="PIRNR016262"/>
    </source>
</evidence>
<dbReference type="CDD" id="cd16444">
    <property type="entry name" value="LipB"/>
    <property type="match status" value="1"/>
</dbReference>
<dbReference type="InterPro" id="IPR000544">
    <property type="entry name" value="Octanoyltransferase"/>
</dbReference>
<dbReference type="PANTHER" id="PTHR10993:SF7">
    <property type="entry name" value="LIPOYLTRANSFERASE 2, MITOCHONDRIAL-RELATED"/>
    <property type="match status" value="1"/>
</dbReference>
<comment type="subcellular location">
    <subcellularLocation>
        <location evidence="5">Cytoplasm</location>
    </subcellularLocation>
</comment>
<evidence type="ECO:0000256" key="7">
    <source>
        <dbReference type="SAM" id="MobiDB-lite"/>
    </source>
</evidence>
<accession>A0ABW1JVM8</accession>
<reference evidence="10" key="1">
    <citation type="journal article" date="2019" name="Int. J. Syst. Evol. Microbiol.">
        <title>The Global Catalogue of Microorganisms (GCM) 10K type strain sequencing project: providing services to taxonomists for standard genome sequencing and annotation.</title>
        <authorList>
            <consortium name="The Broad Institute Genomics Platform"/>
            <consortium name="The Broad Institute Genome Sequencing Center for Infectious Disease"/>
            <person name="Wu L."/>
            <person name="Ma J."/>
        </authorList>
    </citation>
    <scope>NUCLEOTIDE SEQUENCE [LARGE SCALE GENOMIC DNA]</scope>
    <source>
        <strain evidence="10">CCUG 36956</strain>
    </source>
</reference>
<evidence type="ECO:0000256" key="1">
    <source>
        <dbReference type="ARBA" id="ARBA00004821"/>
    </source>
</evidence>
<name>A0ABW1JVM8_9NOCA</name>
<feature type="domain" description="BPL/LPL catalytic" evidence="8">
    <location>
        <begin position="44"/>
        <end position="224"/>
    </location>
</feature>
<gene>
    <name evidence="5 9" type="primary">lipB</name>
    <name evidence="9" type="ORF">ACFP3H_18200</name>
</gene>
<dbReference type="EMBL" id="JBHSQN010000012">
    <property type="protein sequence ID" value="MFC6012994.1"/>
    <property type="molecule type" value="Genomic_DNA"/>
</dbReference>
<dbReference type="HAMAP" id="MF_00013">
    <property type="entry name" value="LipB"/>
    <property type="match status" value="1"/>
</dbReference>
<keyword evidence="5" id="KW-0963">Cytoplasm</keyword>
<feature type="region of interest" description="Disordered" evidence="7">
    <location>
        <begin position="228"/>
        <end position="249"/>
    </location>
</feature>
<dbReference type="NCBIfam" id="NF010925">
    <property type="entry name" value="PRK14345.1"/>
    <property type="match status" value="1"/>
</dbReference>
<comment type="similarity">
    <text evidence="5 6">Belongs to the LipB family.</text>
</comment>
<dbReference type="RefSeq" id="WP_378607590.1">
    <property type="nucleotide sequence ID" value="NZ_JBHSQN010000012.1"/>
</dbReference>
<keyword evidence="3 5" id="KW-0012">Acyltransferase</keyword>
<feature type="site" description="Lowers pKa of active site Cys" evidence="5">
    <location>
        <position position="151"/>
    </location>
</feature>
<organism evidence="9 10">
    <name type="scientific">Nocardia lasii</name>
    <dbReference type="NCBI Taxonomy" id="1616107"/>
    <lineage>
        <taxon>Bacteria</taxon>
        <taxon>Bacillati</taxon>
        <taxon>Actinomycetota</taxon>
        <taxon>Actinomycetes</taxon>
        <taxon>Mycobacteriales</taxon>
        <taxon>Nocardiaceae</taxon>
        <taxon>Nocardia</taxon>
    </lineage>
</organism>
<dbReference type="InterPro" id="IPR020605">
    <property type="entry name" value="Octanoyltransferase_CS"/>
</dbReference>
<comment type="miscellaneous">
    <text evidence="5">In the reaction, the free carboxyl group of octanoic acid is attached via an amide linkage to the epsilon-amino group of a specific lysine residue of lipoyl domains of lipoate-dependent enzymes.</text>
</comment>
<dbReference type="NCBIfam" id="TIGR00214">
    <property type="entry name" value="lipB"/>
    <property type="match status" value="1"/>
</dbReference>
<evidence type="ECO:0000256" key="3">
    <source>
        <dbReference type="ARBA" id="ARBA00023315"/>
    </source>
</evidence>
<sequence>MNDTRRTASARFDSTPIVVENLGLIDYHAAWQLQRQIADQRAAGEGSDRLLLLEHPSVYTAGRRTEAEDLPVDGSPVVQVDRGGKITWHGPGQLVGYPIIRLAEPVDVVHYVRRLEEALIQVVTGLGITCGRIEGRSGVWLPATDLLAERKIAAIGVRVQRGVALHGISLNCNSALDGFQAIVPCGIRDAGVTTLSRELGREVTVAELEPLVAAAIVAALDGEIPVAPHDIDRTTAPSNPQAPSVESVS</sequence>
<feature type="binding site" evidence="5">
    <location>
        <begin position="82"/>
        <end position="89"/>
    </location>
    <ligand>
        <name>substrate</name>
    </ligand>
</feature>
<dbReference type="EC" id="2.3.1.181" evidence="5 6"/>
<keyword evidence="2 5" id="KW-0808">Transferase</keyword>
<dbReference type="Gene3D" id="3.30.930.10">
    <property type="entry name" value="Bira Bifunctional Protein, Domain 2"/>
    <property type="match status" value="1"/>
</dbReference>
<comment type="catalytic activity">
    <reaction evidence="5 6">
        <text>octanoyl-[ACP] + L-lysyl-[protein] = N(6)-octanoyl-L-lysyl-[protein] + holo-[ACP] + H(+)</text>
        <dbReference type="Rhea" id="RHEA:17665"/>
        <dbReference type="Rhea" id="RHEA-COMP:9636"/>
        <dbReference type="Rhea" id="RHEA-COMP:9685"/>
        <dbReference type="Rhea" id="RHEA-COMP:9752"/>
        <dbReference type="Rhea" id="RHEA-COMP:9928"/>
        <dbReference type="ChEBI" id="CHEBI:15378"/>
        <dbReference type="ChEBI" id="CHEBI:29969"/>
        <dbReference type="ChEBI" id="CHEBI:64479"/>
        <dbReference type="ChEBI" id="CHEBI:78463"/>
        <dbReference type="ChEBI" id="CHEBI:78809"/>
        <dbReference type="EC" id="2.3.1.181"/>
    </reaction>
</comment>
<feature type="active site" description="Acyl-thioester intermediate" evidence="5">
    <location>
        <position position="185"/>
    </location>
</feature>
<evidence type="ECO:0000313" key="9">
    <source>
        <dbReference type="EMBL" id="MFC6012994.1"/>
    </source>
</evidence>
<evidence type="ECO:0000256" key="4">
    <source>
        <dbReference type="ARBA" id="ARBA00024732"/>
    </source>
</evidence>
<dbReference type="PIRSF" id="PIRSF016262">
    <property type="entry name" value="LPLase"/>
    <property type="match status" value="1"/>
</dbReference>
<proteinExistence type="inferred from homology"/>
<dbReference type="Pfam" id="PF21948">
    <property type="entry name" value="LplA-B_cat"/>
    <property type="match status" value="1"/>
</dbReference>
<dbReference type="Proteomes" id="UP001596223">
    <property type="component" value="Unassembled WGS sequence"/>
</dbReference>
<protein>
    <recommendedName>
        <fullName evidence="5 6">Octanoyltransferase</fullName>
        <ecNumber evidence="5 6">2.3.1.181</ecNumber>
    </recommendedName>
    <alternativeName>
        <fullName evidence="5">Lipoate-protein ligase B</fullName>
    </alternativeName>
    <alternativeName>
        <fullName evidence="5">Lipoyl/octanoyl transferase</fullName>
    </alternativeName>
    <alternativeName>
        <fullName evidence="5">Octanoyl-[acyl-carrier-protein]-protein N-octanoyltransferase</fullName>
    </alternativeName>
</protein>
<dbReference type="InterPro" id="IPR045864">
    <property type="entry name" value="aa-tRNA-synth_II/BPL/LPL"/>
</dbReference>
<comment type="function">
    <text evidence="4 5 6">Catalyzes the transfer of endogenously produced octanoic acid from octanoyl-acyl-carrier-protein onto the lipoyl domains of lipoate-dependent enzymes. Lipoyl-ACP can also act as a substrate although octanoyl-ACP is likely to be the physiological substrate.</text>
</comment>
<dbReference type="GO" id="GO:0033819">
    <property type="term" value="F:lipoyl(octanoyl) transferase activity"/>
    <property type="evidence" value="ECO:0007669"/>
    <property type="project" value="UniProtKB-EC"/>
</dbReference>
<evidence type="ECO:0000259" key="8">
    <source>
        <dbReference type="PROSITE" id="PS51733"/>
    </source>
</evidence>
<feature type="compositionally biased region" description="Polar residues" evidence="7">
    <location>
        <begin position="235"/>
        <end position="249"/>
    </location>
</feature>
<comment type="pathway">
    <text evidence="1 5 6">Protein modification; protein lipoylation via endogenous pathway; protein N(6)-(lipoyl)lysine from octanoyl-[acyl-carrier-protein]: step 1/2.</text>
</comment>
<dbReference type="SUPFAM" id="SSF55681">
    <property type="entry name" value="Class II aaRS and biotin synthetases"/>
    <property type="match status" value="1"/>
</dbReference>
<evidence type="ECO:0000313" key="10">
    <source>
        <dbReference type="Proteomes" id="UP001596223"/>
    </source>
</evidence>